<dbReference type="Proteomes" id="UP001341840">
    <property type="component" value="Unassembled WGS sequence"/>
</dbReference>
<comment type="caution">
    <text evidence="2">The sequence shown here is derived from an EMBL/GenBank/DDBJ whole genome shotgun (WGS) entry which is preliminary data.</text>
</comment>
<dbReference type="InterPro" id="IPR011320">
    <property type="entry name" value="RNase_H1_N"/>
</dbReference>
<dbReference type="InterPro" id="IPR009027">
    <property type="entry name" value="Ribosomal_bL9/RNase_H1_N"/>
</dbReference>
<proteinExistence type="predicted"/>
<accession>A0ABU6YH79</accession>
<sequence>MGKSGGRYSHYAIKVGRVPGIYSLWDEAEEHVSGFPFAKFKGFNNLDEALAYMRMVPSQKMKGPVEQNVDVATLHLQNLVVGSAQSSVSQSGSRLSMSRFADGSREVDSVPEAQGGAFIIVEKMELYLLRACTKLCLGCPIIKGCEFYSYFGTKIYAFTAELRCDEGGPEHDRVVDSGLQLSKALCPNAMGNNWG</sequence>
<reference evidence="2 3" key="1">
    <citation type="journal article" date="2023" name="Plants (Basel)">
        <title>Bridging the Gap: Combining Genomics and Transcriptomics Approaches to Understand Stylosanthes scabra, an Orphan Legume from the Brazilian Caatinga.</title>
        <authorList>
            <person name="Ferreira-Neto J.R.C."/>
            <person name="da Silva M.D."/>
            <person name="Binneck E."/>
            <person name="de Melo N.F."/>
            <person name="da Silva R.H."/>
            <person name="de Melo A.L.T.M."/>
            <person name="Pandolfi V."/>
            <person name="Bustamante F.O."/>
            <person name="Brasileiro-Vidal A.C."/>
            <person name="Benko-Iseppon A.M."/>
        </authorList>
    </citation>
    <scope>NUCLEOTIDE SEQUENCE [LARGE SCALE GENOMIC DNA]</scope>
    <source>
        <tissue evidence="2">Leaves</tissue>
    </source>
</reference>
<evidence type="ECO:0000313" key="2">
    <source>
        <dbReference type="EMBL" id="MED6208188.1"/>
    </source>
</evidence>
<dbReference type="Pfam" id="PF01693">
    <property type="entry name" value="Cauli_VI"/>
    <property type="match status" value="1"/>
</dbReference>
<dbReference type="InterPro" id="IPR037056">
    <property type="entry name" value="RNase_H1_N_sf"/>
</dbReference>
<evidence type="ECO:0000259" key="1">
    <source>
        <dbReference type="Pfam" id="PF01693"/>
    </source>
</evidence>
<name>A0ABU6YH79_9FABA</name>
<organism evidence="2 3">
    <name type="scientific">Stylosanthes scabra</name>
    <dbReference type="NCBI Taxonomy" id="79078"/>
    <lineage>
        <taxon>Eukaryota</taxon>
        <taxon>Viridiplantae</taxon>
        <taxon>Streptophyta</taxon>
        <taxon>Embryophyta</taxon>
        <taxon>Tracheophyta</taxon>
        <taxon>Spermatophyta</taxon>
        <taxon>Magnoliopsida</taxon>
        <taxon>eudicotyledons</taxon>
        <taxon>Gunneridae</taxon>
        <taxon>Pentapetalae</taxon>
        <taxon>rosids</taxon>
        <taxon>fabids</taxon>
        <taxon>Fabales</taxon>
        <taxon>Fabaceae</taxon>
        <taxon>Papilionoideae</taxon>
        <taxon>50 kb inversion clade</taxon>
        <taxon>dalbergioids sensu lato</taxon>
        <taxon>Dalbergieae</taxon>
        <taxon>Pterocarpus clade</taxon>
        <taxon>Stylosanthes</taxon>
    </lineage>
</organism>
<dbReference type="EMBL" id="JASCZI010241901">
    <property type="protein sequence ID" value="MED6208188.1"/>
    <property type="molecule type" value="Genomic_DNA"/>
</dbReference>
<dbReference type="SUPFAM" id="SSF55658">
    <property type="entry name" value="L9 N-domain-like"/>
    <property type="match status" value="1"/>
</dbReference>
<feature type="domain" description="Ribonuclease H1 N-terminal" evidence="1">
    <location>
        <begin position="11"/>
        <end position="52"/>
    </location>
</feature>
<keyword evidence="3" id="KW-1185">Reference proteome</keyword>
<gene>
    <name evidence="2" type="ORF">PIB30_042776</name>
</gene>
<dbReference type="Gene3D" id="3.40.970.10">
    <property type="entry name" value="Ribonuclease H1, N-terminal domain"/>
    <property type="match status" value="1"/>
</dbReference>
<evidence type="ECO:0000313" key="3">
    <source>
        <dbReference type="Proteomes" id="UP001341840"/>
    </source>
</evidence>
<protein>
    <recommendedName>
        <fullName evidence="1">Ribonuclease H1 N-terminal domain-containing protein</fullName>
    </recommendedName>
</protein>